<dbReference type="OrthoDB" id="8202021at2"/>
<protein>
    <submittedName>
        <fullName evidence="1">SAM-dependent methyltransferase</fullName>
    </submittedName>
</protein>
<sequence length="296" mass="33643">MNIHATNTKAATTGFAPAPLSDKATTYAIDAARSIGRLVMRRVKRTADVVDSEYNLTHWQRMLSEKTWTKAASIDEFLIPKNPARGLRKVDNQICRVAADDYYRYRARALGDLLARHTGGTTEIIELGAGCGVNLLSLYLNHPDWKLRGFDIAPNGIAAGREIAAHYDLSDRISLDRIDLTDGNDPSYSAIRDQVVFTYFCIEQIPYDVRKVVDNIIAARPKRVINIEPTTELLNLSSPRDIVSFLYIRSVDYQTQLFSTLDDYERQRRIRVLARERMPFAPTIHNDGFLYCWEPT</sequence>
<name>A0A2M8R601_9BRAD</name>
<comment type="caution">
    <text evidence="1">The sequence shown here is derived from an EMBL/GenBank/DDBJ whole genome shotgun (WGS) entry which is preliminary data.</text>
</comment>
<keyword evidence="1" id="KW-0808">Transferase</keyword>
<evidence type="ECO:0000313" key="2">
    <source>
        <dbReference type="Proteomes" id="UP000231194"/>
    </source>
</evidence>
<proteinExistence type="predicted"/>
<gene>
    <name evidence="1" type="ORF">CVM73_21635</name>
</gene>
<evidence type="ECO:0000313" key="1">
    <source>
        <dbReference type="EMBL" id="PJG53243.1"/>
    </source>
</evidence>
<reference evidence="1 2" key="1">
    <citation type="submission" date="2017-11" db="EMBL/GenBank/DDBJ databases">
        <title>Bradyrhizobium forestalis sp. nov., an efficient nitrogen-fixing bacterium isolated from nodules of forest legume species in the Amazon.</title>
        <authorList>
            <person name="Costa E.M."/>
            <person name="Guimaraes A."/>
            <person name="Carvalho T.S."/>
            <person name="Rodrigues T.L."/>
            <person name="Ribeiro P.R.A."/>
            <person name="Lebbe L."/>
            <person name="Willems A."/>
            <person name="Moreira F.M.S."/>
        </authorList>
    </citation>
    <scope>NUCLEOTIDE SEQUENCE [LARGE SCALE GENOMIC DNA]</scope>
    <source>
        <strain evidence="1 2">INPA54B</strain>
    </source>
</reference>
<dbReference type="SUPFAM" id="SSF53335">
    <property type="entry name" value="S-adenosyl-L-methionine-dependent methyltransferases"/>
    <property type="match status" value="1"/>
</dbReference>
<dbReference type="EMBL" id="PGVG01000018">
    <property type="protein sequence ID" value="PJG53243.1"/>
    <property type="molecule type" value="Genomic_DNA"/>
</dbReference>
<dbReference type="AlphaFoldDB" id="A0A2M8R601"/>
<organism evidence="1 2">
    <name type="scientific">Bradyrhizobium forestalis</name>
    <dbReference type="NCBI Taxonomy" id="1419263"/>
    <lineage>
        <taxon>Bacteria</taxon>
        <taxon>Pseudomonadati</taxon>
        <taxon>Pseudomonadota</taxon>
        <taxon>Alphaproteobacteria</taxon>
        <taxon>Hyphomicrobiales</taxon>
        <taxon>Nitrobacteraceae</taxon>
        <taxon>Bradyrhizobium</taxon>
    </lineage>
</organism>
<accession>A0A2M8R601</accession>
<dbReference type="Proteomes" id="UP000231194">
    <property type="component" value="Unassembled WGS sequence"/>
</dbReference>
<dbReference type="GO" id="GO:0032259">
    <property type="term" value="P:methylation"/>
    <property type="evidence" value="ECO:0007669"/>
    <property type="project" value="UniProtKB-KW"/>
</dbReference>
<keyword evidence="2" id="KW-1185">Reference proteome</keyword>
<dbReference type="RefSeq" id="WP_100233876.1">
    <property type="nucleotide sequence ID" value="NZ_PGVG01000018.1"/>
</dbReference>
<dbReference type="InterPro" id="IPR029063">
    <property type="entry name" value="SAM-dependent_MTases_sf"/>
</dbReference>
<keyword evidence="1" id="KW-0489">Methyltransferase</keyword>
<dbReference type="Gene3D" id="3.40.50.150">
    <property type="entry name" value="Vaccinia Virus protein VP39"/>
    <property type="match status" value="1"/>
</dbReference>
<dbReference type="GO" id="GO:0008168">
    <property type="term" value="F:methyltransferase activity"/>
    <property type="evidence" value="ECO:0007669"/>
    <property type="project" value="UniProtKB-KW"/>
</dbReference>